<dbReference type="EMBL" id="CP155620">
    <property type="protein sequence ID" value="XBJ28583.1"/>
    <property type="molecule type" value="Genomic_DNA"/>
</dbReference>
<gene>
    <name evidence="1" type="ORF">AAH949_05610</name>
</gene>
<sequence length="102" mass="12029">MKKDVISFEGSENNKIKKEGYFLVKNFFPVFSNNEKEVLEEFNKMSKKDRTLFHKKDRADALNKVIPFGEKRKFSSNCSLQQILRIDLVTDGGTFTYEFNQY</sequence>
<dbReference type="AlphaFoldDB" id="A0AAU7E3S2"/>
<reference evidence="1" key="1">
    <citation type="submission" date="2024-05" db="EMBL/GenBank/DDBJ databases">
        <title>Campylobacter coli isolated from environmental waters in Slovenia.</title>
        <authorList>
            <person name="Zautner A.E."/>
            <person name="Bunk B."/>
            <person name="Riedel T."/>
            <person name="Sproeer C."/>
        </authorList>
    </citation>
    <scope>NUCLEOTIDE SEQUENCE</scope>
    <source>
        <strain evidence="1">CCS1377</strain>
    </source>
</reference>
<name>A0AAU7E3S2_9BACT</name>
<organism evidence="1">
    <name type="scientific">Campylobacter sp. CCS1377</name>
    <dbReference type="NCBI Taxonomy" id="3158229"/>
    <lineage>
        <taxon>Bacteria</taxon>
        <taxon>Pseudomonadati</taxon>
        <taxon>Campylobacterota</taxon>
        <taxon>Epsilonproteobacteria</taxon>
        <taxon>Campylobacterales</taxon>
        <taxon>Campylobacteraceae</taxon>
        <taxon>Campylobacter</taxon>
    </lineage>
</organism>
<accession>A0AAU7E3S2</accession>
<evidence type="ECO:0000313" key="1">
    <source>
        <dbReference type="EMBL" id="XBJ28583.1"/>
    </source>
</evidence>
<protein>
    <submittedName>
        <fullName evidence="1">Uncharacterized protein</fullName>
    </submittedName>
</protein>
<dbReference type="RefSeq" id="WP_348518182.1">
    <property type="nucleotide sequence ID" value="NZ_CP155620.1"/>
</dbReference>
<proteinExistence type="predicted"/>